<comment type="caution">
    <text evidence="2">The sequence shown here is derived from an EMBL/GenBank/DDBJ whole genome shotgun (WGS) entry which is preliminary data.</text>
</comment>
<feature type="chain" id="PRO_5044238027" evidence="1">
    <location>
        <begin position="30"/>
        <end position="617"/>
    </location>
</feature>
<accession>A0AB34IX79</accession>
<dbReference type="Proteomes" id="UP001515480">
    <property type="component" value="Unassembled WGS sequence"/>
</dbReference>
<keyword evidence="1" id="KW-0732">Signal</keyword>
<keyword evidence="3" id="KW-1185">Reference proteome</keyword>
<dbReference type="AlphaFoldDB" id="A0AB34IX79"/>
<sequence>MPAGCTITLFGISLIVVLLKLNLHTPSLTQPPVAPCQVFARTEVHTLIELLTYAGSRNRCRTASEKASGLVPLQEDDTFSQLTLVCLKRRGSFRRYVFGSVVKPLNVEQTTLSSNRRLSELSSSNQSCNTYLPSGQHYLGEDAGLFLSGLSYPLQVSAGETFTVSGYVSGHCNRGCAECSKQVYLGFETSSGCPGMLGGTCCGSTYYYLLRSHSGSACDLQPFSVTFTAPSGLGCYPLLFDEGWDNSSAGCNFRSPEDQVAAGYYWTSVKVTAAPCNTYLPSGQHYLGEDAGLFLSGLSYPLQVSAGETFTVSGYVSGHCNRGCAECSKQVYLGFETSSGCPGMLGGTCCGSTYYYLLRSHSGSACDLQPFSVTFTAPSGLGCYPLLFDEGWDNSSAGCNFRSPEDQVAAGYYWTSVQVTAAPCNTYLPSEQHYLGEDEGLSLSGLSYPLQVSAGETFTVSGYVSGHCNRGCAECSKQVYLGFETSSGCPGMLGGTCCGSTYYYLLRSHSGSACDLQPFSVTFTAPRGLGCYPLLFDEGWDNSSAGCNFRSPEDQVAAGYYWTNIEVVSFSLIEILPEIHFDETTDRAVTLVTATINTAKFAGPGSARSTFFTSATS</sequence>
<dbReference type="EMBL" id="JBGBPQ010000017">
    <property type="protein sequence ID" value="KAL1507898.1"/>
    <property type="molecule type" value="Genomic_DNA"/>
</dbReference>
<proteinExistence type="predicted"/>
<evidence type="ECO:0000256" key="1">
    <source>
        <dbReference type="SAM" id="SignalP"/>
    </source>
</evidence>
<evidence type="ECO:0000313" key="3">
    <source>
        <dbReference type="Proteomes" id="UP001515480"/>
    </source>
</evidence>
<evidence type="ECO:0000313" key="2">
    <source>
        <dbReference type="EMBL" id="KAL1507898.1"/>
    </source>
</evidence>
<gene>
    <name evidence="2" type="ORF">AB1Y20_007504</name>
</gene>
<name>A0AB34IX79_PRYPA</name>
<feature type="signal peptide" evidence="1">
    <location>
        <begin position="1"/>
        <end position="29"/>
    </location>
</feature>
<protein>
    <submittedName>
        <fullName evidence="2">Uncharacterized protein</fullName>
    </submittedName>
</protein>
<reference evidence="2 3" key="1">
    <citation type="journal article" date="2024" name="Science">
        <title>Giant polyketide synthase enzymes in the biosynthesis of giant marine polyether toxins.</title>
        <authorList>
            <person name="Fallon T.R."/>
            <person name="Shende V.V."/>
            <person name="Wierzbicki I.H."/>
            <person name="Pendleton A.L."/>
            <person name="Watervoot N.F."/>
            <person name="Auber R.P."/>
            <person name="Gonzalez D.J."/>
            <person name="Wisecaver J.H."/>
            <person name="Moore B.S."/>
        </authorList>
    </citation>
    <scope>NUCLEOTIDE SEQUENCE [LARGE SCALE GENOMIC DNA]</scope>
    <source>
        <strain evidence="2 3">12B1</strain>
    </source>
</reference>
<organism evidence="2 3">
    <name type="scientific">Prymnesium parvum</name>
    <name type="common">Toxic golden alga</name>
    <dbReference type="NCBI Taxonomy" id="97485"/>
    <lineage>
        <taxon>Eukaryota</taxon>
        <taxon>Haptista</taxon>
        <taxon>Haptophyta</taxon>
        <taxon>Prymnesiophyceae</taxon>
        <taxon>Prymnesiales</taxon>
        <taxon>Prymnesiaceae</taxon>
        <taxon>Prymnesium</taxon>
    </lineage>
</organism>